<feature type="compositionally biased region" description="Low complexity" evidence="1">
    <location>
        <begin position="37"/>
        <end position="51"/>
    </location>
</feature>
<dbReference type="RefSeq" id="WP_243320692.1">
    <property type="nucleotide sequence ID" value="NZ_JALGCL010000002.1"/>
</dbReference>
<protein>
    <submittedName>
        <fullName evidence="2">Uncharacterized protein</fullName>
    </submittedName>
</protein>
<dbReference type="Proteomes" id="UP001165423">
    <property type="component" value="Unassembled WGS sequence"/>
</dbReference>
<accession>A0ABT0A4A5</accession>
<feature type="compositionally biased region" description="Basic and acidic residues" evidence="1">
    <location>
        <begin position="26"/>
        <end position="36"/>
    </location>
</feature>
<evidence type="ECO:0000313" key="2">
    <source>
        <dbReference type="EMBL" id="MCJ0825811.1"/>
    </source>
</evidence>
<reference evidence="2 3" key="1">
    <citation type="submission" date="2022-03" db="EMBL/GenBank/DDBJ databases">
        <title>Luteimonas soily sp. nov., a novel bacterium isolated from the soil.</title>
        <authorList>
            <person name="Zhang X."/>
        </authorList>
    </citation>
    <scope>NUCLEOTIDE SEQUENCE [LARGE SCALE GENOMIC DNA]</scope>
    <source>
        <strain evidence="2 3">50</strain>
    </source>
</reference>
<organism evidence="2 3">
    <name type="scientific">Cognatiluteimonas sedimenti</name>
    <dbReference type="NCBI Taxonomy" id="2927791"/>
    <lineage>
        <taxon>Bacteria</taxon>
        <taxon>Pseudomonadati</taxon>
        <taxon>Pseudomonadota</taxon>
        <taxon>Gammaproteobacteria</taxon>
        <taxon>Lysobacterales</taxon>
        <taxon>Lysobacteraceae</taxon>
        <taxon>Cognatiluteimonas</taxon>
    </lineage>
</organism>
<sequence length="132" mass="14083">MAIKVRLRGDTVTVHPAVHAMNRGKRPVEWRPHENSDTFTFDDPPITFDDPGAPFTGITASGDSASGTDDNSATADTDYGYHVHLIDADGNHITYPAKGGTMPAGRSTQVANARQGGDGLLQSDPVIRNRPT</sequence>
<gene>
    <name evidence="2" type="ORF">MQC88_07555</name>
</gene>
<evidence type="ECO:0000313" key="3">
    <source>
        <dbReference type="Proteomes" id="UP001165423"/>
    </source>
</evidence>
<name>A0ABT0A4A5_9GAMM</name>
<evidence type="ECO:0000256" key="1">
    <source>
        <dbReference type="SAM" id="MobiDB-lite"/>
    </source>
</evidence>
<feature type="compositionally biased region" description="Polar residues" evidence="1">
    <location>
        <begin position="58"/>
        <end position="72"/>
    </location>
</feature>
<comment type="caution">
    <text evidence="2">The sequence shown here is derived from an EMBL/GenBank/DDBJ whole genome shotgun (WGS) entry which is preliminary data.</text>
</comment>
<proteinExistence type="predicted"/>
<keyword evidence="3" id="KW-1185">Reference proteome</keyword>
<feature type="region of interest" description="Disordered" evidence="1">
    <location>
        <begin position="97"/>
        <end position="132"/>
    </location>
</feature>
<dbReference type="EMBL" id="JALGCL010000002">
    <property type="protein sequence ID" value="MCJ0825811.1"/>
    <property type="molecule type" value="Genomic_DNA"/>
</dbReference>
<feature type="region of interest" description="Disordered" evidence="1">
    <location>
        <begin position="23"/>
        <end position="72"/>
    </location>
</feature>